<feature type="coiled-coil region" evidence="1">
    <location>
        <begin position="9"/>
        <end position="50"/>
    </location>
</feature>
<dbReference type="Pfam" id="PF12937">
    <property type="entry name" value="F-box-like"/>
    <property type="match status" value="1"/>
</dbReference>
<dbReference type="SMART" id="SM00367">
    <property type="entry name" value="LRR_CC"/>
    <property type="match status" value="1"/>
</dbReference>
<dbReference type="PANTHER" id="PTHR38926">
    <property type="entry name" value="F-BOX DOMAIN CONTAINING PROTEIN, EXPRESSED"/>
    <property type="match status" value="1"/>
</dbReference>
<evidence type="ECO:0000259" key="2">
    <source>
        <dbReference type="Pfam" id="PF12937"/>
    </source>
</evidence>
<dbReference type="AlphaFoldDB" id="A0A8E2J6L3"/>
<dbReference type="Gene3D" id="3.80.10.10">
    <property type="entry name" value="Ribonuclease Inhibitor"/>
    <property type="match status" value="1"/>
</dbReference>
<dbReference type="Proteomes" id="UP000250043">
    <property type="component" value="Unassembled WGS sequence"/>
</dbReference>
<proteinExistence type="predicted"/>
<keyword evidence="1" id="KW-0175">Coiled coil</keyword>
<name>A0A8E2J6L3_9APHY</name>
<dbReference type="Gene3D" id="1.20.1280.50">
    <property type="match status" value="1"/>
</dbReference>
<evidence type="ECO:0000256" key="1">
    <source>
        <dbReference type="SAM" id="Coils"/>
    </source>
</evidence>
<dbReference type="PANTHER" id="PTHR38926:SF5">
    <property type="entry name" value="F-BOX AND LEUCINE-RICH REPEAT PROTEIN 6"/>
    <property type="match status" value="1"/>
</dbReference>
<dbReference type="InterPro" id="IPR036047">
    <property type="entry name" value="F-box-like_dom_sf"/>
</dbReference>
<dbReference type="OrthoDB" id="3063971at2759"/>
<dbReference type="SUPFAM" id="SSF81383">
    <property type="entry name" value="F-box domain"/>
    <property type="match status" value="1"/>
</dbReference>
<gene>
    <name evidence="3" type="ORF">OBBRIDRAFT_440041</name>
</gene>
<dbReference type="InterPro" id="IPR032675">
    <property type="entry name" value="LRR_dom_sf"/>
</dbReference>
<dbReference type="InterPro" id="IPR006553">
    <property type="entry name" value="Leu-rich_rpt_Cys-con_subtyp"/>
</dbReference>
<protein>
    <recommendedName>
        <fullName evidence="2">F-box domain-containing protein</fullName>
    </recommendedName>
</protein>
<keyword evidence="4" id="KW-1185">Reference proteome</keyword>
<sequence>MSELTPEQIYAAHREIQEHEIVVDALEEQIRSLLTEVQKLRKEQQQRREAINQCKGAISLLRRIPEDILIQIFEHCVQDGWTLAPVVVSGVSRAWRKAARAPRVWSHVYVDFDSPKVLWRVRSWLANARQAPLHITLTESWNAHGPLLHEVMDMLVQHIPQWHTLSVESRTIQHANALFSYLTGPAANLREVDIVTEFHFHNELDGEHNDIISLQDAFKPEYTPNLSRIRYESNVLPATAIFPPHIHDLHLKVTESPSARALSAASIIMLLESLPSLRSLSLEMPLFYEQPFVPEIEQSRTVTLPDLESLTLYGPTDLNEVLHHFRCPALRFLYLRSLEEMGYRQEPIGPSLLNFIQGSQPPLELLELHDIDLTPAAFSASFVALSNLRELRLHESSISDETVRLLHGPGALCPRLSRLDLRWCGHLSGRALVELVRSRNIVDLERAASGGSGGQADPITEIGVINCCFVREQDILDLAALTVCRVVMREKDDYCRACDCCGNTRYRTRLRLRHMTNLSIQERASIHLII</sequence>
<evidence type="ECO:0000313" key="3">
    <source>
        <dbReference type="EMBL" id="OCH95841.1"/>
    </source>
</evidence>
<accession>A0A8E2J6L3</accession>
<dbReference type="EMBL" id="KV722333">
    <property type="protein sequence ID" value="OCH95841.1"/>
    <property type="molecule type" value="Genomic_DNA"/>
</dbReference>
<evidence type="ECO:0000313" key="4">
    <source>
        <dbReference type="Proteomes" id="UP000250043"/>
    </source>
</evidence>
<organism evidence="3 4">
    <name type="scientific">Obba rivulosa</name>
    <dbReference type="NCBI Taxonomy" id="1052685"/>
    <lineage>
        <taxon>Eukaryota</taxon>
        <taxon>Fungi</taxon>
        <taxon>Dikarya</taxon>
        <taxon>Basidiomycota</taxon>
        <taxon>Agaricomycotina</taxon>
        <taxon>Agaricomycetes</taxon>
        <taxon>Polyporales</taxon>
        <taxon>Gelatoporiaceae</taxon>
        <taxon>Obba</taxon>
    </lineage>
</organism>
<reference evidence="3 4" key="1">
    <citation type="submission" date="2016-07" db="EMBL/GenBank/DDBJ databases">
        <title>Draft genome of the white-rot fungus Obba rivulosa 3A-2.</title>
        <authorList>
            <consortium name="DOE Joint Genome Institute"/>
            <person name="Miettinen O."/>
            <person name="Riley R."/>
            <person name="Acob R."/>
            <person name="Barry K."/>
            <person name="Cullen D."/>
            <person name="De Vries R."/>
            <person name="Hainaut M."/>
            <person name="Hatakka A."/>
            <person name="Henrissat B."/>
            <person name="Hilden K."/>
            <person name="Kuo R."/>
            <person name="Labutti K."/>
            <person name="Lipzen A."/>
            <person name="Makela M.R."/>
            <person name="Sandor L."/>
            <person name="Spatafora J.W."/>
            <person name="Grigoriev I.V."/>
            <person name="Hibbett D.S."/>
        </authorList>
    </citation>
    <scope>NUCLEOTIDE SEQUENCE [LARGE SCALE GENOMIC DNA]</scope>
    <source>
        <strain evidence="3 4">3A-2</strain>
    </source>
</reference>
<feature type="domain" description="F-box" evidence="2">
    <location>
        <begin position="62"/>
        <end position="110"/>
    </location>
</feature>
<dbReference type="SUPFAM" id="SSF52047">
    <property type="entry name" value="RNI-like"/>
    <property type="match status" value="1"/>
</dbReference>
<dbReference type="InterPro" id="IPR001810">
    <property type="entry name" value="F-box_dom"/>
</dbReference>